<name>A0A2A6C5I2_PRIPA</name>
<accession>A0A2A6C5I2</accession>
<proteinExistence type="predicted"/>
<protein>
    <submittedName>
        <fullName evidence="1">Uncharacterized protein</fullName>
    </submittedName>
</protein>
<evidence type="ECO:0000313" key="1">
    <source>
        <dbReference type="EnsemblMetazoa" id="PPA35030.1"/>
    </source>
</evidence>
<dbReference type="EnsemblMetazoa" id="PPA35030.1">
    <property type="protein sequence ID" value="PPA35030.1"/>
    <property type="gene ID" value="WBGene00273399"/>
</dbReference>
<reference evidence="1" key="2">
    <citation type="submission" date="2022-06" db="UniProtKB">
        <authorList>
            <consortium name="EnsemblMetazoa"/>
        </authorList>
    </citation>
    <scope>IDENTIFICATION</scope>
    <source>
        <strain evidence="1">PS312</strain>
    </source>
</reference>
<gene>
    <name evidence="1" type="primary">WBGene00273399</name>
</gene>
<accession>A0A8R1UP05</accession>
<evidence type="ECO:0000313" key="2">
    <source>
        <dbReference type="Proteomes" id="UP000005239"/>
    </source>
</evidence>
<sequence length="125" mass="14019">MIRTFLLILLIASPALGKPLDPWIKTCVGLLHDWLLELPGNDYQFAESANCVLNLPILFKYFVDDSIFEAFAGNTHEITTRFSEFTTCLHKFADAAGRGTVVDQGCQWAINYGLDAFGRAYRETP</sequence>
<keyword evidence="2" id="KW-1185">Reference proteome</keyword>
<reference evidence="2" key="1">
    <citation type="journal article" date="2008" name="Nat. Genet.">
        <title>The Pristionchus pacificus genome provides a unique perspective on nematode lifestyle and parasitism.</title>
        <authorList>
            <person name="Dieterich C."/>
            <person name="Clifton S.W."/>
            <person name="Schuster L.N."/>
            <person name="Chinwalla A."/>
            <person name="Delehaunty K."/>
            <person name="Dinkelacker I."/>
            <person name="Fulton L."/>
            <person name="Fulton R."/>
            <person name="Godfrey J."/>
            <person name="Minx P."/>
            <person name="Mitreva M."/>
            <person name="Roeseler W."/>
            <person name="Tian H."/>
            <person name="Witte H."/>
            <person name="Yang S.P."/>
            <person name="Wilson R.K."/>
            <person name="Sommer R.J."/>
        </authorList>
    </citation>
    <scope>NUCLEOTIDE SEQUENCE [LARGE SCALE GENOMIC DNA]</scope>
    <source>
        <strain evidence="2">PS312</strain>
    </source>
</reference>
<dbReference type="Proteomes" id="UP000005239">
    <property type="component" value="Unassembled WGS sequence"/>
</dbReference>
<dbReference type="AlphaFoldDB" id="A0A2A6C5I2"/>
<organism evidence="1 2">
    <name type="scientific">Pristionchus pacificus</name>
    <name type="common">Parasitic nematode worm</name>
    <dbReference type="NCBI Taxonomy" id="54126"/>
    <lineage>
        <taxon>Eukaryota</taxon>
        <taxon>Metazoa</taxon>
        <taxon>Ecdysozoa</taxon>
        <taxon>Nematoda</taxon>
        <taxon>Chromadorea</taxon>
        <taxon>Rhabditida</taxon>
        <taxon>Rhabditina</taxon>
        <taxon>Diplogasteromorpha</taxon>
        <taxon>Diplogasteroidea</taxon>
        <taxon>Neodiplogasteridae</taxon>
        <taxon>Pristionchus</taxon>
    </lineage>
</organism>